<gene>
    <name evidence="1" type="ORF">H6H00_19095</name>
</gene>
<dbReference type="GO" id="GO:0016740">
    <property type="term" value="F:transferase activity"/>
    <property type="evidence" value="ECO:0007669"/>
    <property type="project" value="UniProtKB-KW"/>
</dbReference>
<dbReference type="InterPro" id="IPR003673">
    <property type="entry name" value="CoA-Trfase_fam_III"/>
</dbReference>
<dbReference type="RefSeq" id="WP_185717104.1">
    <property type="nucleotide sequence ID" value="NZ_BAAAWI010000001.1"/>
</dbReference>
<keyword evidence="1" id="KW-0808">Transferase</keyword>
<dbReference type="PANTHER" id="PTHR48228:SF5">
    <property type="entry name" value="ALPHA-METHYLACYL-COA RACEMASE"/>
    <property type="match status" value="1"/>
</dbReference>
<keyword evidence="2" id="KW-1185">Reference proteome</keyword>
<reference evidence="1 2" key="1">
    <citation type="submission" date="2020-08" db="EMBL/GenBank/DDBJ databases">
        <authorList>
            <person name="Mo P."/>
        </authorList>
    </citation>
    <scope>NUCLEOTIDE SEQUENCE [LARGE SCALE GENOMIC DNA]</scope>
    <source>
        <strain evidence="1 2">CGMCC 4.1532</strain>
    </source>
</reference>
<evidence type="ECO:0000313" key="1">
    <source>
        <dbReference type="EMBL" id="QNG50342.1"/>
    </source>
</evidence>
<dbReference type="Pfam" id="PF02515">
    <property type="entry name" value="CoA_transf_3"/>
    <property type="match status" value="1"/>
</dbReference>
<dbReference type="SUPFAM" id="SSF89796">
    <property type="entry name" value="CoA-transferase family III (CaiB/BaiF)"/>
    <property type="match status" value="1"/>
</dbReference>
<dbReference type="Gene3D" id="3.30.1540.10">
    <property type="entry name" value="formyl-coa transferase, domain 3"/>
    <property type="match status" value="1"/>
</dbReference>
<proteinExistence type="predicted"/>
<dbReference type="Proteomes" id="UP000515728">
    <property type="component" value="Chromosome"/>
</dbReference>
<dbReference type="InterPro" id="IPR050509">
    <property type="entry name" value="CoA-transferase_III"/>
</dbReference>
<dbReference type="AlphaFoldDB" id="A0A7G7MC31"/>
<protein>
    <submittedName>
        <fullName evidence="1">CoA transferase</fullName>
    </submittedName>
</protein>
<dbReference type="Gene3D" id="3.40.50.10540">
    <property type="entry name" value="Crotonobetainyl-coa:carnitine coa-transferase, domain 1"/>
    <property type="match status" value="1"/>
</dbReference>
<dbReference type="PANTHER" id="PTHR48228">
    <property type="entry name" value="SUCCINYL-COA--D-CITRAMALATE COA-TRANSFERASE"/>
    <property type="match status" value="1"/>
</dbReference>
<name>A0A7G7MC31_9PSEU</name>
<evidence type="ECO:0000313" key="2">
    <source>
        <dbReference type="Proteomes" id="UP000515728"/>
    </source>
</evidence>
<dbReference type="EMBL" id="CP060131">
    <property type="protein sequence ID" value="QNG50342.1"/>
    <property type="molecule type" value="Genomic_DNA"/>
</dbReference>
<dbReference type="KEGG" id="ppel:H6H00_19095"/>
<dbReference type="InterPro" id="IPR044855">
    <property type="entry name" value="CoA-Trfase_III_dom3_sf"/>
</dbReference>
<dbReference type="InterPro" id="IPR023606">
    <property type="entry name" value="CoA-Trfase_III_dom_1_sf"/>
</dbReference>
<accession>A0A7G7MC31</accession>
<organism evidence="1 2">
    <name type="scientific">Pseudonocardia petroleophila</name>
    <dbReference type="NCBI Taxonomy" id="37331"/>
    <lineage>
        <taxon>Bacteria</taxon>
        <taxon>Bacillati</taxon>
        <taxon>Actinomycetota</taxon>
        <taxon>Actinomycetes</taxon>
        <taxon>Pseudonocardiales</taxon>
        <taxon>Pseudonocardiaceae</taxon>
        <taxon>Pseudonocardia</taxon>
    </lineage>
</organism>
<sequence length="391" mass="40444">MTAGTGPLAGVRVLDLSALAPGPFATTLLGDLGADVITLEAPPSTRPGSGVSNLGAHGGREARRLGLSPLHRSRRSIVVNLKDPAGLDIALRLAARSDVFVEGFRPGVCERLGLGYPALSATSPGLVYCSLTGYGQTGELAQHAGHDLNYIAEAGLLSASTRAGQRPGIPLNMAADYAAGGLLAAFGILAGLTGRAGTGRGTHVDVSMYEGLLSLLQVVPAWIGAGAPDPSWGGGLLSGAVPFYDCYRTSDDQWISVGALEPKFFANLCTAIGRPELIEQQDDPTRWDEMRTVFTDTFAGAPLATWLERLGAVDTAVAPVRSLPDAFATAHRRGVLPSPGQVGPVPRMSGWVTTAGPVVTRPGAHTREVLGGLEMTGEQIDELIATGVVAE</sequence>